<evidence type="ECO:0000313" key="4">
    <source>
        <dbReference type="EMBL" id="EMO60327.1"/>
    </source>
</evidence>
<keyword evidence="2" id="KW-0732">Signal</keyword>
<proteinExistence type="predicted"/>
<evidence type="ECO:0000256" key="1">
    <source>
        <dbReference type="SAM" id="Coils"/>
    </source>
</evidence>
<feature type="domain" description="DUF4140" evidence="3">
    <location>
        <begin position="63"/>
        <end position="161"/>
    </location>
</feature>
<feature type="coiled-coil region" evidence="1">
    <location>
        <begin position="186"/>
        <end position="217"/>
    </location>
</feature>
<keyword evidence="1" id="KW-0175">Coiled coil</keyword>
<dbReference type="PANTHER" id="PTHR31005:SF8">
    <property type="entry name" value="DUF4139 DOMAIN-CONTAINING PROTEIN"/>
    <property type="match status" value="1"/>
</dbReference>
<dbReference type="InterPro" id="IPR025554">
    <property type="entry name" value="DUF4140"/>
</dbReference>
<organism evidence="4 5">
    <name type="scientific">Leptospira borgpetersenii serovar Pomona str. 200901868</name>
    <dbReference type="NCBI Taxonomy" id="1192866"/>
    <lineage>
        <taxon>Bacteria</taxon>
        <taxon>Pseudomonadati</taxon>
        <taxon>Spirochaetota</taxon>
        <taxon>Spirochaetia</taxon>
        <taxon>Leptospirales</taxon>
        <taxon>Leptospiraceae</taxon>
        <taxon>Leptospira</taxon>
    </lineage>
</organism>
<evidence type="ECO:0000313" key="5">
    <source>
        <dbReference type="Proteomes" id="UP000012159"/>
    </source>
</evidence>
<dbReference type="PANTHER" id="PTHR31005">
    <property type="entry name" value="DUF4139 DOMAIN-CONTAINING PROTEIN"/>
    <property type="match status" value="1"/>
</dbReference>
<accession>M6VS40</accession>
<dbReference type="STRING" id="1192866.LEP1GSC133_0595"/>
<evidence type="ECO:0000259" key="3">
    <source>
        <dbReference type="Pfam" id="PF13600"/>
    </source>
</evidence>
<comment type="caution">
    <text evidence="4">The sequence shown here is derived from an EMBL/GenBank/DDBJ whole genome shotgun (WGS) entry which is preliminary data.</text>
</comment>
<evidence type="ECO:0000256" key="2">
    <source>
        <dbReference type="SAM" id="SignalP"/>
    </source>
</evidence>
<dbReference type="Proteomes" id="UP000012159">
    <property type="component" value="Unassembled WGS sequence"/>
</dbReference>
<reference evidence="4 5" key="1">
    <citation type="submission" date="2013-01" db="EMBL/GenBank/DDBJ databases">
        <authorList>
            <person name="Harkins D.M."/>
            <person name="Durkin A.S."/>
            <person name="Brinkac L.M."/>
            <person name="Haft D.H."/>
            <person name="Selengut J.D."/>
            <person name="Sanka R."/>
            <person name="DePew J."/>
            <person name="Purushe J."/>
            <person name="Picardeau M."/>
            <person name="Werts C."/>
            <person name="Goarant C."/>
            <person name="Vinetz J.M."/>
            <person name="Sutton G.G."/>
            <person name="Nierman W.C."/>
            <person name="Fouts D.E."/>
        </authorList>
    </citation>
    <scope>NUCLEOTIDE SEQUENCE [LARGE SCALE GENOMIC DNA]</scope>
    <source>
        <strain evidence="4 5">200901868</strain>
    </source>
</reference>
<sequence length="257" mass="29913">MRLSILPLRIEKKLFLNLVLIFLTLAASPAKSQDEPEVRDQSTDSERISAAIEKTDPSRIQSVVLYSSFAYVTRNLRTKIKAGSSEIYLGEIPDRVSERTISVRFPDSSKKIKIRGIRGRIRVERKARTKEIASLLRRQDILNDQIEFLSSEIQELLEEEKTIVKISPVIKRDPAPQEEIADPEFLSGFQKQYQEYLNQLSLLRRKKLEALDQIREERLVVDASLDHFGRLETKQKKKFISRSKHRRIRKLRSNINT</sequence>
<feature type="chain" id="PRO_5004078808" evidence="2">
    <location>
        <begin position="33"/>
        <end position="257"/>
    </location>
</feature>
<name>M6VS40_LEPBO</name>
<dbReference type="EMBL" id="AKWF02000138">
    <property type="protein sequence ID" value="EMO60327.1"/>
    <property type="molecule type" value="Genomic_DNA"/>
</dbReference>
<dbReference type="Pfam" id="PF13600">
    <property type="entry name" value="DUF4140"/>
    <property type="match status" value="1"/>
</dbReference>
<protein>
    <submittedName>
        <fullName evidence="4">PF13600 domain protein</fullName>
    </submittedName>
</protein>
<gene>
    <name evidence="4" type="ORF">LEP1GSC133_0595</name>
</gene>
<feature type="signal peptide" evidence="2">
    <location>
        <begin position="1"/>
        <end position="32"/>
    </location>
</feature>
<dbReference type="AlphaFoldDB" id="M6VS40"/>
<feature type="coiled-coil region" evidence="1">
    <location>
        <begin position="132"/>
        <end position="159"/>
    </location>
</feature>
<dbReference type="InterPro" id="IPR011935">
    <property type="entry name" value="CHP02231"/>
</dbReference>